<evidence type="ECO:0000313" key="1">
    <source>
        <dbReference type="EMBL" id="MBC1302712.1"/>
    </source>
</evidence>
<dbReference type="Proteomes" id="UP000570851">
    <property type="component" value="Unassembled WGS sequence"/>
</dbReference>
<dbReference type="GeneID" id="58725267"/>
<reference evidence="1 2" key="1">
    <citation type="submission" date="2019-11" db="EMBL/GenBank/DDBJ databases">
        <title>Comparison of genomes from free-living endosymbiotic cyanobacteria isolated from Azolla.</title>
        <authorList>
            <person name="Thiel T."/>
            <person name="Pratte B."/>
        </authorList>
    </citation>
    <scope>NUCLEOTIDE SEQUENCE [LARGE SCALE GENOMIC DNA]</scope>
    <source>
        <strain evidence="1 2">N2B</strain>
    </source>
</reference>
<name>A0ABR6S8I0_ANAVA</name>
<gene>
    <name evidence="1" type="ORF">GNE12_12390</name>
</gene>
<accession>A0ABR6S8I0</accession>
<sequence length="189" mass="20058">MTQPLFPGNQTQLLNWYNGERLECYPKILAYHALGYATITSSLQTQIDIFVPSHQRDRNDTPLIVPAGAQVYYIGLRTPNVALIGTTGERLKVAAAHTDTAPVLTVASSAIAANSSARSVATPYDTLAAPLGTLGGATQYRLLNSNAGNTVAGTGVRVASGTQRVICDVCYLLAADPSRLEQVGYPSTY</sequence>
<evidence type="ECO:0000313" key="2">
    <source>
        <dbReference type="Proteomes" id="UP000570851"/>
    </source>
</evidence>
<proteinExistence type="predicted"/>
<protein>
    <submittedName>
        <fullName evidence="1">Uncharacterized protein</fullName>
    </submittedName>
</protein>
<dbReference type="RefSeq" id="WP_013036440.1">
    <property type="nucleotide sequence ID" value="NZ_JACKZP010000040.1"/>
</dbReference>
<comment type="caution">
    <text evidence="1">The sequence shown here is derived from an EMBL/GenBank/DDBJ whole genome shotgun (WGS) entry which is preliminary data.</text>
</comment>
<organism evidence="1 2">
    <name type="scientific">Trichormus variabilis N2B</name>
    <dbReference type="NCBI Taxonomy" id="2681315"/>
    <lineage>
        <taxon>Bacteria</taxon>
        <taxon>Bacillati</taxon>
        <taxon>Cyanobacteriota</taxon>
        <taxon>Cyanophyceae</taxon>
        <taxon>Nostocales</taxon>
        <taxon>Nostocaceae</taxon>
        <taxon>Trichormus</taxon>
    </lineage>
</organism>
<keyword evidence="2" id="KW-1185">Reference proteome</keyword>
<dbReference type="EMBL" id="JACKZP010000040">
    <property type="protein sequence ID" value="MBC1302712.1"/>
    <property type="molecule type" value="Genomic_DNA"/>
</dbReference>